<comment type="caution">
    <text evidence="9">The sequence shown here is derived from an EMBL/GenBank/DDBJ whole genome shotgun (WGS) entry which is preliminary data.</text>
</comment>
<feature type="transmembrane region" description="Helical" evidence="6">
    <location>
        <begin position="21"/>
        <end position="41"/>
    </location>
</feature>
<dbReference type="InterPro" id="IPR025857">
    <property type="entry name" value="MacB_PCD"/>
</dbReference>
<evidence type="ECO:0000256" key="4">
    <source>
        <dbReference type="ARBA" id="ARBA00022989"/>
    </source>
</evidence>
<keyword evidence="10" id="KW-1185">Reference proteome</keyword>
<keyword evidence="4 6" id="KW-1133">Transmembrane helix</keyword>
<dbReference type="PANTHER" id="PTHR30572">
    <property type="entry name" value="MEMBRANE COMPONENT OF TRANSPORTER-RELATED"/>
    <property type="match status" value="1"/>
</dbReference>
<dbReference type="Proteomes" id="UP000490980">
    <property type="component" value="Unassembled WGS sequence"/>
</dbReference>
<evidence type="ECO:0000256" key="2">
    <source>
        <dbReference type="ARBA" id="ARBA00022475"/>
    </source>
</evidence>
<evidence type="ECO:0000256" key="5">
    <source>
        <dbReference type="ARBA" id="ARBA00023136"/>
    </source>
</evidence>
<feature type="domain" description="ABC3 transporter permease C-terminal" evidence="7">
    <location>
        <begin position="312"/>
        <end position="429"/>
    </location>
</feature>
<dbReference type="InterPro" id="IPR050250">
    <property type="entry name" value="Macrolide_Exporter_MacB"/>
</dbReference>
<name>A0A7X5ZJ95_9GAMM</name>
<dbReference type="AlphaFoldDB" id="A0A7X5ZJ95"/>
<comment type="subcellular location">
    <subcellularLocation>
        <location evidence="1">Cell membrane</location>
        <topology evidence="1">Multi-pass membrane protein</topology>
    </subcellularLocation>
</comment>
<sequence>MLAYYAQLGFRSLRRSPVLTALMIVVIGVGVAAAMTCYSVFRATSGDPIPQKSSQLFIAQIDNYGPDPDDPGADPMPWITWRDALALKHAHRALRETALYPIGASVVFDKPGQLAWPVRGYAVQTDVFPMFDMKFVYGGPWSVQDDEAEAPVVVIAEDLNDRVFGGANSVGREINLDGKTFRVVGVTRRMEMRPRFFDLDAGNGFGDLGEMYMPFGRAIADGRNPEGGNACNKPSAPGWDNFVRSECIFVSYWVELPDAASAAAYRQFLRDYSLEQNRAGRFHWDPNVRLRDVMSWLAYRRVVPPEARMGLVISVAFLGICLVNVIGLLLAKFMRRAGEIGVRRALGASRRAIYAQFMLEAATVGLAGGLLGILLTGLGTLCLQLVFSPVVAKLAAMNLSLLGITVLVALASTLLAAFYPVWRASRVQPAWQLKAG</sequence>
<dbReference type="GO" id="GO:0022857">
    <property type="term" value="F:transmembrane transporter activity"/>
    <property type="evidence" value="ECO:0007669"/>
    <property type="project" value="TreeGrafter"/>
</dbReference>
<feature type="transmembrane region" description="Helical" evidence="6">
    <location>
        <begin position="395"/>
        <end position="419"/>
    </location>
</feature>
<dbReference type="Pfam" id="PF12704">
    <property type="entry name" value="MacB_PCD"/>
    <property type="match status" value="1"/>
</dbReference>
<feature type="transmembrane region" description="Helical" evidence="6">
    <location>
        <begin position="309"/>
        <end position="331"/>
    </location>
</feature>
<feature type="transmembrane region" description="Helical" evidence="6">
    <location>
        <begin position="352"/>
        <end position="375"/>
    </location>
</feature>
<evidence type="ECO:0000313" key="9">
    <source>
        <dbReference type="EMBL" id="NII07743.1"/>
    </source>
</evidence>
<feature type="domain" description="MacB-like periplasmic core" evidence="8">
    <location>
        <begin position="20"/>
        <end position="267"/>
    </location>
</feature>
<dbReference type="Pfam" id="PF02687">
    <property type="entry name" value="FtsX"/>
    <property type="match status" value="1"/>
</dbReference>
<keyword evidence="3 6" id="KW-0812">Transmembrane</keyword>
<organism evidence="9 10">
    <name type="scientific">Luteibacter anthropi</name>
    <dbReference type="NCBI Taxonomy" id="564369"/>
    <lineage>
        <taxon>Bacteria</taxon>
        <taxon>Pseudomonadati</taxon>
        <taxon>Pseudomonadota</taxon>
        <taxon>Gammaproteobacteria</taxon>
        <taxon>Lysobacterales</taxon>
        <taxon>Rhodanobacteraceae</taxon>
        <taxon>Luteibacter</taxon>
    </lineage>
</organism>
<evidence type="ECO:0000256" key="1">
    <source>
        <dbReference type="ARBA" id="ARBA00004651"/>
    </source>
</evidence>
<keyword evidence="2" id="KW-1003">Cell membrane</keyword>
<dbReference type="PANTHER" id="PTHR30572:SF18">
    <property type="entry name" value="ABC-TYPE MACROLIDE FAMILY EXPORT SYSTEM PERMEASE COMPONENT 2"/>
    <property type="match status" value="1"/>
</dbReference>
<evidence type="ECO:0000259" key="7">
    <source>
        <dbReference type="Pfam" id="PF02687"/>
    </source>
</evidence>
<evidence type="ECO:0000259" key="8">
    <source>
        <dbReference type="Pfam" id="PF12704"/>
    </source>
</evidence>
<protein>
    <submittedName>
        <fullName evidence="9">FtsX-like permease family protein</fullName>
    </submittedName>
</protein>
<evidence type="ECO:0000256" key="3">
    <source>
        <dbReference type="ARBA" id="ARBA00022692"/>
    </source>
</evidence>
<keyword evidence="5 6" id="KW-0472">Membrane</keyword>
<dbReference type="RefSeq" id="WP_166949885.1">
    <property type="nucleotide sequence ID" value="NZ_CP077072.1"/>
</dbReference>
<evidence type="ECO:0000256" key="6">
    <source>
        <dbReference type="SAM" id="Phobius"/>
    </source>
</evidence>
<evidence type="ECO:0000313" key="10">
    <source>
        <dbReference type="Proteomes" id="UP000490980"/>
    </source>
</evidence>
<dbReference type="EMBL" id="JAARLZ010000008">
    <property type="protein sequence ID" value="NII07743.1"/>
    <property type="molecule type" value="Genomic_DNA"/>
</dbReference>
<dbReference type="InterPro" id="IPR003838">
    <property type="entry name" value="ABC3_permease_C"/>
</dbReference>
<accession>A0A7X5ZJ95</accession>
<dbReference type="GO" id="GO:0005886">
    <property type="term" value="C:plasma membrane"/>
    <property type="evidence" value="ECO:0007669"/>
    <property type="project" value="UniProtKB-SubCell"/>
</dbReference>
<reference evidence="9 10" key="1">
    <citation type="submission" date="2020-03" db="EMBL/GenBank/DDBJ databases">
        <authorList>
            <person name="Lai Q."/>
        </authorList>
    </citation>
    <scope>NUCLEOTIDE SEQUENCE [LARGE SCALE GENOMIC DNA]</scope>
    <source>
        <strain evidence="9 10">CCUG 25036</strain>
    </source>
</reference>
<proteinExistence type="predicted"/>
<gene>
    <name evidence="9" type="ORF">HBF25_15260</name>
</gene>